<keyword evidence="3" id="KW-1185">Reference proteome</keyword>
<dbReference type="EnsemblMetazoa" id="GPAI031688-RA">
    <property type="protein sequence ID" value="GPAI031688-PA"/>
    <property type="gene ID" value="GPAI031688"/>
</dbReference>
<reference evidence="2" key="2">
    <citation type="submission" date="2020-05" db="UniProtKB">
        <authorList>
            <consortium name="EnsemblMetazoa"/>
        </authorList>
    </citation>
    <scope>IDENTIFICATION</scope>
    <source>
        <strain evidence="2">IAEA</strain>
    </source>
</reference>
<evidence type="ECO:0000256" key="1">
    <source>
        <dbReference type="SAM" id="Phobius"/>
    </source>
</evidence>
<dbReference type="VEuPathDB" id="VectorBase:GPAI031688"/>
<name>A0A1B0A1K8_GLOPL</name>
<keyword evidence="1" id="KW-1133">Transmembrane helix</keyword>
<sequence length="357" mass="37762">MVVSDVQREKIEEMKLASRIFTVFLTIFTVFEFAVEGSAGAEDDDDDAEEVIFVEEIVAVFVKLLLLLKLLLSGLSIADFMITELLLLLLLLLLVAAVVGDDLAVTVIGEALLITVFLMAATDIGDCVCVGVKPPLEFFCKVVGDEIPLLVALRPVFAFIILLDLANTAAAVCLAKAIVFELLDFVILIDVGVAVVRVALIKSLVVSLRDMELLRSLDCSFTDEGFVCCCSPMLPTPSVLRCLGLNADKREALLPATLPPPAPNGAVDVIGILFGNEAEGAGELYIDVFGNCGNMGGKPVFIVFETAPVKLGEPLKAVLASMLKSPNADKGLLGGAPGPELGNLPNKLGLGAKGDVY</sequence>
<feature type="transmembrane region" description="Helical" evidence="1">
    <location>
        <begin position="20"/>
        <end position="39"/>
    </location>
</feature>
<protein>
    <submittedName>
        <fullName evidence="2">Uncharacterized protein</fullName>
    </submittedName>
</protein>
<accession>A0A1B0A1K8</accession>
<reference evidence="3" key="1">
    <citation type="submission" date="2014-03" db="EMBL/GenBank/DDBJ databases">
        <authorList>
            <person name="Aksoy S."/>
            <person name="Warren W."/>
            <person name="Wilson R.K."/>
        </authorList>
    </citation>
    <scope>NUCLEOTIDE SEQUENCE [LARGE SCALE GENOMIC DNA]</scope>
    <source>
        <strain evidence="3">IAEA</strain>
    </source>
</reference>
<keyword evidence="1" id="KW-0812">Transmembrane</keyword>
<feature type="transmembrane region" description="Helical" evidence="1">
    <location>
        <begin position="185"/>
        <end position="205"/>
    </location>
</feature>
<keyword evidence="1" id="KW-0472">Membrane</keyword>
<proteinExistence type="predicted"/>
<feature type="transmembrane region" description="Helical" evidence="1">
    <location>
        <begin position="80"/>
        <end position="99"/>
    </location>
</feature>
<dbReference type="AlphaFoldDB" id="A0A1B0A1K8"/>
<evidence type="ECO:0000313" key="2">
    <source>
        <dbReference type="EnsemblMetazoa" id="GPAI031688-PA"/>
    </source>
</evidence>
<organism evidence="2 3">
    <name type="scientific">Glossina pallidipes</name>
    <name type="common">Tsetse fly</name>
    <dbReference type="NCBI Taxonomy" id="7398"/>
    <lineage>
        <taxon>Eukaryota</taxon>
        <taxon>Metazoa</taxon>
        <taxon>Ecdysozoa</taxon>
        <taxon>Arthropoda</taxon>
        <taxon>Hexapoda</taxon>
        <taxon>Insecta</taxon>
        <taxon>Pterygota</taxon>
        <taxon>Neoptera</taxon>
        <taxon>Endopterygota</taxon>
        <taxon>Diptera</taxon>
        <taxon>Brachycera</taxon>
        <taxon>Muscomorpha</taxon>
        <taxon>Hippoboscoidea</taxon>
        <taxon>Glossinidae</taxon>
        <taxon>Glossina</taxon>
    </lineage>
</organism>
<feature type="transmembrane region" description="Helical" evidence="1">
    <location>
        <begin position="156"/>
        <end position="179"/>
    </location>
</feature>
<feature type="transmembrane region" description="Helical" evidence="1">
    <location>
        <begin position="51"/>
        <end position="68"/>
    </location>
</feature>
<evidence type="ECO:0000313" key="3">
    <source>
        <dbReference type="Proteomes" id="UP000092445"/>
    </source>
</evidence>
<dbReference type="Proteomes" id="UP000092445">
    <property type="component" value="Unassembled WGS sequence"/>
</dbReference>